<accession>Q5P4W6</accession>
<dbReference type="GO" id="GO:0022857">
    <property type="term" value="F:transmembrane transporter activity"/>
    <property type="evidence" value="ECO:0007669"/>
    <property type="project" value="InterPro"/>
</dbReference>
<feature type="transmembrane region" description="Helical" evidence="9">
    <location>
        <begin position="229"/>
        <end position="256"/>
    </location>
</feature>
<feature type="transmembrane region" description="Helical" evidence="9">
    <location>
        <begin position="65"/>
        <end position="85"/>
    </location>
</feature>
<evidence type="ECO:0000256" key="2">
    <source>
        <dbReference type="ARBA" id="ARBA00022448"/>
    </source>
</evidence>
<evidence type="ECO:0000256" key="6">
    <source>
        <dbReference type="ARBA" id="ARBA00022989"/>
    </source>
</evidence>
<dbReference type="Pfam" id="PF02653">
    <property type="entry name" value="BPD_transp_2"/>
    <property type="match status" value="1"/>
</dbReference>
<keyword evidence="4 9" id="KW-0812">Transmembrane</keyword>
<dbReference type="EMBL" id="CR555306">
    <property type="protein sequence ID" value="CAI07646.1"/>
    <property type="molecule type" value="Genomic_DNA"/>
</dbReference>
<evidence type="ECO:0000256" key="7">
    <source>
        <dbReference type="ARBA" id="ARBA00023136"/>
    </source>
</evidence>
<organism evidence="10 11">
    <name type="scientific">Aromatoleum aromaticum (strain DSM 19018 / LMG 30748 / EbN1)</name>
    <name type="common">Azoarcus sp. (strain EbN1)</name>
    <dbReference type="NCBI Taxonomy" id="76114"/>
    <lineage>
        <taxon>Bacteria</taxon>
        <taxon>Pseudomonadati</taxon>
        <taxon>Pseudomonadota</taxon>
        <taxon>Betaproteobacteria</taxon>
        <taxon>Rhodocyclales</taxon>
        <taxon>Rhodocyclaceae</taxon>
        <taxon>Aromatoleum</taxon>
    </lineage>
</organism>
<dbReference type="RefSeq" id="WP_011237361.1">
    <property type="nucleotide sequence ID" value="NC_006513.1"/>
</dbReference>
<comment type="subcellular location">
    <subcellularLocation>
        <location evidence="1">Cell membrane</location>
        <topology evidence="1">Multi-pass membrane protein</topology>
    </subcellularLocation>
</comment>
<dbReference type="STRING" id="76114.ebA2710"/>
<keyword evidence="7 9" id="KW-0472">Membrane</keyword>
<feature type="transmembrane region" description="Helical" evidence="9">
    <location>
        <begin position="170"/>
        <end position="189"/>
    </location>
</feature>
<evidence type="ECO:0000256" key="4">
    <source>
        <dbReference type="ARBA" id="ARBA00022692"/>
    </source>
</evidence>
<keyword evidence="11" id="KW-1185">Reference proteome</keyword>
<dbReference type="PANTHER" id="PTHR11795:SF451">
    <property type="entry name" value="ABC TRANSPORTER PERMEASE PROTEIN"/>
    <property type="match status" value="1"/>
</dbReference>
<dbReference type="eggNOG" id="COG0559">
    <property type="taxonomic scope" value="Bacteria"/>
</dbReference>
<feature type="transmembrane region" description="Helical" evidence="9">
    <location>
        <begin position="268"/>
        <end position="289"/>
    </location>
</feature>
<dbReference type="GO" id="GO:0006865">
    <property type="term" value="P:amino acid transport"/>
    <property type="evidence" value="ECO:0007669"/>
    <property type="project" value="UniProtKB-KW"/>
</dbReference>
<evidence type="ECO:0000256" key="3">
    <source>
        <dbReference type="ARBA" id="ARBA00022475"/>
    </source>
</evidence>
<evidence type="ECO:0000256" key="5">
    <source>
        <dbReference type="ARBA" id="ARBA00022970"/>
    </source>
</evidence>
<proteinExistence type="inferred from homology"/>
<dbReference type="GO" id="GO:0005886">
    <property type="term" value="C:plasma membrane"/>
    <property type="evidence" value="ECO:0007669"/>
    <property type="project" value="UniProtKB-SubCell"/>
</dbReference>
<comment type="similarity">
    <text evidence="8">Belongs to the binding-protein-dependent transport system permease family. LivHM subfamily.</text>
</comment>
<feature type="transmembrane region" description="Helical" evidence="9">
    <location>
        <begin position="6"/>
        <end position="30"/>
    </location>
</feature>
<feature type="transmembrane region" description="Helical" evidence="9">
    <location>
        <begin position="97"/>
        <end position="119"/>
    </location>
</feature>
<evidence type="ECO:0000256" key="1">
    <source>
        <dbReference type="ARBA" id="ARBA00004651"/>
    </source>
</evidence>
<reference evidence="10 11" key="1">
    <citation type="journal article" date="2005" name="Arch. Microbiol.">
        <title>The genome sequence of an anaerobic aromatic-degrading denitrifying bacterium, strain EbN1.</title>
        <authorList>
            <person name="Rabus R."/>
            <person name="Kube M."/>
            <person name="Heider J."/>
            <person name="Beck A."/>
            <person name="Heitmann K."/>
            <person name="Widdel F."/>
            <person name="Reinhardt R."/>
        </authorList>
    </citation>
    <scope>NUCLEOTIDE SEQUENCE [LARGE SCALE GENOMIC DNA]</scope>
    <source>
        <strain evidence="10 11">EbN1</strain>
    </source>
</reference>
<evidence type="ECO:0000256" key="8">
    <source>
        <dbReference type="ARBA" id="ARBA00037998"/>
    </source>
</evidence>
<evidence type="ECO:0000256" key="9">
    <source>
        <dbReference type="SAM" id="Phobius"/>
    </source>
</evidence>
<keyword evidence="5" id="KW-0029">Amino-acid transport</keyword>
<evidence type="ECO:0000313" key="10">
    <source>
        <dbReference type="EMBL" id="CAI07646.1"/>
    </source>
</evidence>
<dbReference type="InterPro" id="IPR001851">
    <property type="entry name" value="ABC_transp_permease"/>
</dbReference>
<evidence type="ECO:0000313" key="11">
    <source>
        <dbReference type="Proteomes" id="UP000006552"/>
    </source>
</evidence>
<dbReference type="Proteomes" id="UP000006552">
    <property type="component" value="Chromosome"/>
</dbReference>
<keyword evidence="2" id="KW-0813">Transport</keyword>
<dbReference type="AlphaFoldDB" id="Q5P4W6"/>
<dbReference type="KEGG" id="eba:ebA2710"/>
<feature type="transmembrane region" description="Helical" evidence="9">
    <location>
        <begin position="139"/>
        <end position="163"/>
    </location>
</feature>
<dbReference type="PANTHER" id="PTHR11795">
    <property type="entry name" value="BRANCHED-CHAIN AMINO ACID TRANSPORT SYSTEM PERMEASE PROTEIN LIVH"/>
    <property type="match status" value="1"/>
</dbReference>
<feature type="transmembrane region" description="Helical" evidence="9">
    <location>
        <begin position="195"/>
        <end position="217"/>
    </location>
</feature>
<dbReference type="InterPro" id="IPR052157">
    <property type="entry name" value="BCAA_transport_permease"/>
</dbReference>
<gene>
    <name evidence="10" type="primary">livM</name>
    <name evidence="10" type="ORF">ebA2710</name>
</gene>
<name>Q5P4W6_AROAE</name>
<dbReference type="OrthoDB" id="25113at2"/>
<dbReference type="HOGENOM" id="CLU_039929_1_1_4"/>
<sequence length="292" mass="29448">MSGLALVQVLSSGIATGCIYGLVALSFVLIYKATGTVSFMQGELLMAGAFAVLALHLAAGWPLAWAAAGGIAGMAAFGAVLERTLLRRALGQAHLTALLLTFGLGMMLRGAIGSVPAATHSMHRLALPFAGESWRFGGLAIAAEHIVVIGATAVLALALTLFFRRTRAGIALRACSENPGAAALMGVSVAGMHTLAWALGAGLAAAAGLLLAPVTFVHPNMGLVALKAFPAAVLGGMTSLPGALAGGVFIGVVEALAGFALPEGVKDVVPYVLLMLALLLFPHGLAGGLRRR</sequence>
<keyword evidence="6 9" id="KW-1133">Transmembrane helix</keyword>
<keyword evidence="3" id="KW-1003">Cell membrane</keyword>
<dbReference type="CDD" id="cd06582">
    <property type="entry name" value="TM_PBP1_LivH_like"/>
    <property type="match status" value="1"/>
</dbReference>
<protein>
    <submittedName>
        <fullName evidence="10">Predicted branched-chain amino acid ABC-type transport system, permease components</fullName>
    </submittedName>
</protein>